<dbReference type="EMBL" id="QGKX02000004">
    <property type="protein sequence ID" value="KAF3603440.1"/>
    <property type="molecule type" value="Genomic_DNA"/>
</dbReference>
<comment type="caution">
    <text evidence="1">The sequence shown here is derived from an EMBL/GenBank/DDBJ whole genome shotgun (WGS) entry which is preliminary data.</text>
</comment>
<evidence type="ECO:0000313" key="1">
    <source>
        <dbReference type="EMBL" id="KAF3603440.1"/>
    </source>
</evidence>
<protein>
    <submittedName>
        <fullName evidence="1">Uncharacterized protein</fullName>
    </submittedName>
</protein>
<dbReference type="AlphaFoldDB" id="A0A8S9STP5"/>
<accession>A0A8S9STP5</accession>
<gene>
    <name evidence="1" type="ORF">F2Q69_00038308</name>
</gene>
<name>A0A8S9STP5_BRACR</name>
<reference evidence="1" key="1">
    <citation type="submission" date="2019-12" db="EMBL/GenBank/DDBJ databases">
        <title>Genome sequencing and annotation of Brassica cretica.</title>
        <authorList>
            <person name="Studholme D.J."/>
            <person name="Sarris P."/>
        </authorList>
    </citation>
    <scope>NUCLEOTIDE SEQUENCE</scope>
    <source>
        <strain evidence="1">PFS-109/04</strain>
        <tissue evidence="1">Leaf</tissue>
    </source>
</reference>
<proteinExistence type="predicted"/>
<sequence>MARDGSSISNFSLSVLSGDGRVVVGLVVGGTEGATCLARSGNVYRPFPGPINARTWLLRKVRPLLILFVRVGCCYEALASCS</sequence>
<dbReference type="Proteomes" id="UP000712600">
    <property type="component" value="Unassembled WGS sequence"/>
</dbReference>
<organism evidence="1 2">
    <name type="scientific">Brassica cretica</name>
    <name type="common">Mustard</name>
    <dbReference type="NCBI Taxonomy" id="69181"/>
    <lineage>
        <taxon>Eukaryota</taxon>
        <taxon>Viridiplantae</taxon>
        <taxon>Streptophyta</taxon>
        <taxon>Embryophyta</taxon>
        <taxon>Tracheophyta</taxon>
        <taxon>Spermatophyta</taxon>
        <taxon>Magnoliopsida</taxon>
        <taxon>eudicotyledons</taxon>
        <taxon>Gunneridae</taxon>
        <taxon>Pentapetalae</taxon>
        <taxon>rosids</taxon>
        <taxon>malvids</taxon>
        <taxon>Brassicales</taxon>
        <taxon>Brassicaceae</taxon>
        <taxon>Brassiceae</taxon>
        <taxon>Brassica</taxon>
    </lineage>
</organism>
<evidence type="ECO:0000313" key="2">
    <source>
        <dbReference type="Proteomes" id="UP000712600"/>
    </source>
</evidence>